<feature type="domain" description="N-acetyltransferase" evidence="3">
    <location>
        <begin position="13"/>
        <end position="212"/>
    </location>
</feature>
<dbReference type="Pfam" id="PF00583">
    <property type="entry name" value="Acetyltransf_1"/>
    <property type="match status" value="1"/>
</dbReference>
<dbReference type="KEGG" id="gax:Pan161_17780"/>
<dbReference type="Gene3D" id="3.40.630.30">
    <property type="match status" value="1"/>
</dbReference>
<dbReference type="AlphaFoldDB" id="A0A517VAW8"/>
<dbReference type="EC" id="3.5.1.100" evidence="4"/>
<dbReference type="RefSeq" id="WP_145225862.1">
    <property type="nucleotide sequence ID" value="NZ_CP036343.1"/>
</dbReference>
<dbReference type="InterPro" id="IPR016181">
    <property type="entry name" value="Acyl_CoA_acyltransferase"/>
</dbReference>
<dbReference type="PANTHER" id="PTHR23088">
    <property type="entry name" value="NITRILASE-RELATED"/>
    <property type="match status" value="1"/>
</dbReference>
<dbReference type="Pfam" id="PF00795">
    <property type="entry name" value="CN_hydrolase"/>
    <property type="match status" value="1"/>
</dbReference>
<dbReference type="PROSITE" id="PS50263">
    <property type="entry name" value="CN_HYDROLASE"/>
    <property type="match status" value="1"/>
</dbReference>
<dbReference type="Gene3D" id="3.60.110.10">
    <property type="entry name" value="Carbon-nitrogen hydrolase"/>
    <property type="match status" value="1"/>
</dbReference>
<evidence type="ECO:0000259" key="3">
    <source>
        <dbReference type="PROSITE" id="PS51186"/>
    </source>
</evidence>
<dbReference type="CDD" id="cd07574">
    <property type="entry name" value="nitrilase_Rim1_like"/>
    <property type="match status" value="1"/>
</dbReference>
<dbReference type="SUPFAM" id="SSF56317">
    <property type="entry name" value="Carbon-nitrogen hydrolase"/>
    <property type="match status" value="1"/>
</dbReference>
<protein>
    <submittedName>
        <fullName evidence="4">(R)-stereoselective amidase</fullName>
        <ecNumber evidence="4">3.5.1.100</ecNumber>
    </submittedName>
</protein>
<organism evidence="4 5">
    <name type="scientific">Gimesia algae</name>
    <dbReference type="NCBI Taxonomy" id="2527971"/>
    <lineage>
        <taxon>Bacteria</taxon>
        <taxon>Pseudomonadati</taxon>
        <taxon>Planctomycetota</taxon>
        <taxon>Planctomycetia</taxon>
        <taxon>Planctomycetales</taxon>
        <taxon>Planctomycetaceae</taxon>
        <taxon>Gimesia</taxon>
    </lineage>
</organism>
<dbReference type="InterPro" id="IPR001110">
    <property type="entry name" value="UPF0012_CS"/>
</dbReference>
<dbReference type="PANTHER" id="PTHR23088:SF50">
    <property type="entry name" value="HYDROLASE YHCX"/>
    <property type="match status" value="1"/>
</dbReference>
<feature type="domain" description="CN hydrolase" evidence="2">
    <location>
        <begin position="228"/>
        <end position="483"/>
    </location>
</feature>
<evidence type="ECO:0000313" key="4">
    <source>
        <dbReference type="EMBL" id="QDT90129.1"/>
    </source>
</evidence>
<keyword evidence="4" id="KW-0378">Hydrolase</keyword>
<proteinExistence type="inferred from homology"/>
<evidence type="ECO:0000256" key="1">
    <source>
        <dbReference type="ARBA" id="ARBA00010613"/>
    </source>
</evidence>
<dbReference type="OrthoDB" id="9811121at2"/>
<dbReference type="InterPro" id="IPR003010">
    <property type="entry name" value="C-N_Hydrolase"/>
</dbReference>
<evidence type="ECO:0000313" key="5">
    <source>
        <dbReference type="Proteomes" id="UP000316855"/>
    </source>
</evidence>
<dbReference type="GO" id="GO:0016787">
    <property type="term" value="F:hydrolase activity"/>
    <property type="evidence" value="ECO:0007669"/>
    <property type="project" value="UniProtKB-KW"/>
</dbReference>
<dbReference type="SUPFAM" id="SSF55729">
    <property type="entry name" value="Acyl-CoA N-acyltransferases (Nat)"/>
    <property type="match status" value="1"/>
</dbReference>
<dbReference type="PROSITE" id="PS01227">
    <property type="entry name" value="UPF0012"/>
    <property type="match status" value="1"/>
</dbReference>
<dbReference type="InterPro" id="IPR036526">
    <property type="entry name" value="C-N_Hydrolase_sf"/>
</dbReference>
<keyword evidence="5" id="KW-1185">Reference proteome</keyword>
<name>A0A517VAW8_9PLAN</name>
<comment type="similarity">
    <text evidence="1">Belongs to the carbon-nitrogen hydrolase superfamily. NIT1/NIT2 family.</text>
</comment>
<dbReference type="GO" id="GO:0016747">
    <property type="term" value="F:acyltransferase activity, transferring groups other than amino-acyl groups"/>
    <property type="evidence" value="ECO:0007669"/>
    <property type="project" value="InterPro"/>
</dbReference>
<reference evidence="4 5" key="1">
    <citation type="submission" date="2019-02" db="EMBL/GenBank/DDBJ databases">
        <title>Deep-cultivation of Planctomycetes and their phenomic and genomic characterization uncovers novel biology.</title>
        <authorList>
            <person name="Wiegand S."/>
            <person name="Jogler M."/>
            <person name="Boedeker C."/>
            <person name="Pinto D."/>
            <person name="Vollmers J."/>
            <person name="Rivas-Marin E."/>
            <person name="Kohn T."/>
            <person name="Peeters S.H."/>
            <person name="Heuer A."/>
            <person name="Rast P."/>
            <person name="Oberbeckmann S."/>
            <person name="Bunk B."/>
            <person name="Jeske O."/>
            <person name="Meyerdierks A."/>
            <person name="Storesund J.E."/>
            <person name="Kallscheuer N."/>
            <person name="Luecker S."/>
            <person name="Lage O.M."/>
            <person name="Pohl T."/>
            <person name="Merkel B.J."/>
            <person name="Hornburger P."/>
            <person name="Mueller R.-W."/>
            <person name="Bruemmer F."/>
            <person name="Labrenz M."/>
            <person name="Spormann A.M."/>
            <person name="Op den Camp H."/>
            <person name="Overmann J."/>
            <person name="Amann R."/>
            <person name="Jetten M.S.M."/>
            <person name="Mascher T."/>
            <person name="Medema M.H."/>
            <person name="Devos D.P."/>
            <person name="Kaster A.-K."/>
            <person name="Ovreas L."/>
            <person name="Rohde M."/>
            <person name="Galperin M.Y."/>
            <person name="Jogler C."/>
        </authorList>
    </citation>
    <scope>NUCLEOTIDE SEQUENCE [LARGE SCALE GENOMIC DNA]</scope>
    <source>
        <strain evidence="4 5">Pan161</strain>
    </source>
</reference>
<dbReference type="PROSITE" id="PS51186">
    <property type="entry name" value="GNAT"/>
    <property type="match status" value="1"/>
</dbReference>
<gene>
    <name evidence="4" type="primary">ramA_1</name>
    <name evidence="4" type="ORF">Pan161_17780</name>
</gene>
<evidence type="ECO:0000259" key="2">
    <source>
        <dbReference type="PROSITE" id="PS50263"/>
    </source>
</evidence>
<dbReference type="InterPro" id="IPR000182">
    <property type="entry name" value="GNAT_dom"/>
</dbReference>
<dbReference type="Proteomes" id="UP000316855">
    <property type="component" value="Chromosome"/>
</dbReference>
<dbReference type="CDD" id="cd04301">
    <property type="entry name" value="NAT_SF"/>
    <property type="match status" value="1"/>
</dbReference>
<accession>A0A517VAW8</accession>
<sequence length="519" mass="59623">MEPLDLKDFEWKIEVRPLTMDDFDALVEMEQLCFPGMQTWGREHIESQLKHFPEGQLCVEIDGRLAASSSSLILTFDPSMEWHNWKAVADDGYIRNHNPKGDTLYGIEIMVHPDFRGMKLSRRMYDARKELCRQKNLTQMIIAGRIPGYHLHADKLTAREYIDCVVEKAIYDQVLTAQLANGFSVQGLIPNYLPSDTESCGYATYLEWTNLDYKRGAKRRFHHPVEPIRICVVQYQMRSIKGFDEFAQQCEFFLDTASDYKCDFILFPELFTTQLLSCVEATRPGQAARRLAEFTPQYLDFFTEMAVKYNVNVIGGSQFVVEHGTLFNSSYLFGRDGTIGKQDKIHITPSERKWWGVSSGNRVEVFETDCGTIAIQICYDIEFPELTRIASQKGAQIVFVPFNTDTRHGYLRVRHCAQARCVENHLYVAISGCTGNLPFVENADIHYAQSGIFTPSDMEFASDGVAAECNPNVETVIIHDLDFELLRRHRESGSVQNWNDRRTELYRVVYKEDGNSFEI</sequence>
<dbReference type="EMBL" id="CP036343">
    <property type="protein sequence ID" value="QDT90129.1"/>
    <property type="molecule type" value="Genomic_DNA"/>
</dbReference>